<dbReference type="CDD" id="cd22359">
    <property type="entry name" value="SfsA-like_bacterial"/>
    <property type="match status" value="1"/>
</dbReference>
<keyword evidence="5" id="KW-1185">Reference proteome</keyword>
<sequence length="236" mass="27030">MFLPYDVSLHQAIFLERENRFILTCKLVETSEIITVHLQDPGRLKKLLVPNNTLYVSYHDAPHRKTKWTAELVKKPDDDILVSLRSTLPNQLVRQVLQQGRLQEFEHLLYVKQEYTYGGSRWDFLLKGEEKPYLLEVKSVTMEEGSIGYFPDAPTKRGKKHVMELTEIQRSGSHQTGVLFVCQREDIQVVRPADWIDADFASALKVARQAGVELKARSCQLTLEGIGLGKQIPVEV</sequence>
<gene>
    <name evidence="1 4" type="primary">sfsA</name>
    <name evidence="4" type="ORF">GH754_05525</name>
</gene>
<dbReference type="OrthoDB" id="9802365at2"/>
<dbReference type="NCBIfam" id="TIGR00230">
    <property type="entry name" value="sfsA"/>
    <property type="match status" value="1"/>
</dbReference>
<dbReference type="InterPro" id="IPR041465">
    <property type="entry name" value="SfsA_N"/>
</dbReference>
<dbReference type="PANTHER" id="PTHR30545">
    <property type="entry name" value="SUGAR FERMENTATION STIMULATION PROTEIN A"/>
    <property type="match status" value="1"/>
</dbReference>
<dbReference type="Gene3D" id="2.40.50.580">
    <property type="match status" value="1"/>
</dbReference>
<dbReference type="InterPro" id="IPR040452">
    <property type="entry name" value="SfsA_C"/>
</dbReference>
<name>A0A6G1X4A6_9BACI</name>
<feature type="domain" description="Sugar fermentation stimulation protein C-terminal" evidence="2">
    <location>
        <begin position="88"/>
        <end position="224"/>
    </location>
</feature>
<evidence type="ECO:0000259" key="3">
    <source>
        <dbReference type="Pfam" id="PF17746"/>
    </source>
</evidence>
<dbReference type="Pfam" id="PF17746">
    <property type="entry name" value="SfsA_N"/>
    <property type="match status" value="1"/>
</dbReference>
<evidence type="ECO:0000313" key="5">
    <source>
        <dbReference type="Proteomes" id="UP000480185"/>
    </source>
</evidence>
<evidence type="ECO:0000313" key="4">
    <source>
        <dbReference type="EMBL" id="MRG85794.1"/>
    </source>
</evidence>
<reference evidence="4 5" key="1">
    <citation type="submission" date="2019-11" db="EMBL/GenBank/DDBJ databases">
        <authorList>
            <person name="Li J."/>
        </authorList>
    </citation>
    <scope>NUCLEOTIDE SEQUENCE [LARGE SCALE GENOMIC DNA]</scope>
    <source>
        <strain evidence="4 5">J4</strain>
    </source>
</reference>
<dbReference type="InterPro" id="IPR005224">
    <property type="entry name" value="SfsA"/>
</dbReference>
<evidence type="ECO:0000259" key="2">
    <source>
        <dbReference type="Pfam" id="PF03749"/>
    </source>
</evidence>
<protein>
    <recommendedName>
        <fullName evidence="1">Sugar fermentation stimulation protein homolog</fullName>
    </recommendedName>
</protein>
<comment type="caution">
    <text evidence="4">The sequence shown here is derived from an EMBL/GenBank/DDBJ whole genome shotgun (WGS) entry which is preliminary data.</text>
</comment>
<feature type="domain" description="SfsA N-terminal OB" evidence="3">
    <location>
        <begin position="15"/>
        <end position="81"/>
    </location>
</feature>
<proteinExistence type="inferred from homology"/>
<accession>A0A6G1X4A6</accession>
<dbReference type="GO" id="GO:0003677">
    <property type="term" value="F:DNA binding"/>
    <property type="evidence" value="ECO:0007669"/>
    <property type="project" value="InterPro"/>
</dbReference>
<dbReference type="Gene3D" id="3.40.1350.60">
    <property type="match status" value="1"/>
</dbReference>
<evidence type="ECO:0000256" key="1">
    <source>
        <dbReference type="HAMAP-Rule" id="MF_00095"/>
    </source>
</evidence>
<dbReference type="Pfam" id="PF03749">
    <property type="entry name" value="SfsA"/>
    <property type="match status" value="1"/>
</dbReference>
<dbReference type="EMBL" id="WJNH01000003">
    <property type="protein sequence ID" value="MRG85794.1"/>
    <property type="molecule type" value="Genomic_DNA"/>
</dbReference>
<organism evidence="4 5">
    <name type="scientific">Salinibacillus xinjiangensis</name>
    <dbReference type="NCBI Taxonomy" id="1229268"/>
    <lineage>
        <taxon>Bacteria</taxon>
        <taxon>Bacillati</taxon>
        <taxon>Bacillota</taxon>
        <taxon>Bacilli</taxon>
        <taxon>Bacillales</taxon>
        <taxon>Bacillaceae</taxon>
        <taxon>Salinibacillus</taxon>
    </lineage>
</organism>
<dbReference type="RefSeq" id="WP_153727741.1">
    <property type="nucleotide sequence ID" value="NZ_WJNH01000003.1"/>
</dbReference>
<dbReference type="PANTHER" id="PTHR30545:SF2">
    <property type="entry name" value="SUGAR FERMENTATION STIMULATION PROTEIN A"/>
    <property type="match status" value="1"/>
</dbReference>
<comment type="similarity">
    <text evidence="1">Belongs to the SfsA family.</text>
</comment>
<dbReference type="AlphaFoldDB" id="A0A6G1X4A6"/>
<dbReference type="HAMAP" id="MF_00095">
    <property type="entry name" value="SfsA"/>
    <property type="match status" value="1"/>
</dbReference>
<dbReference type="Proteomes" id="UP000480185">
    <property type="component" value="Unassembled WGS sequence"/>
</dbReference>